<dbReference type="EMBL" id="QIBZ01000001">
    <property type="protein sequence ID" value="RNM37497.1"/>
    <property type="molecule type" value="Genomic_DNA"/>
</dbReference>
<dbReference type="RefSeq" id="WP_123218730.1">
    <property type="nucleotide sequence ID" value="NZ_JACHYQ010000001.1"/>
</dbReference>
<organism evidence="2 3">
    <name type="scientific">Slackia isoflavoniconvertens</name>
    <dbReference type="NCBI Taxonomy" id="572010"/>
    <lineage>
        <taxon>Bacteria</taxon>
        <taxon>Bacillati</taxon>
        <taxon>Actinomycetota</taxon>
        <taxon>Coriobacteriia</taxon>
        <taxon>Eggerthellales</taxon>
        <taxon>Eggerthellaceae</taxon>
        <taxon>Slackia</taxon>
    </lineage>
</organism>
<protein>
    <submittedName>
        <fullName evidence="2">Uncharacterized protein</fullName>
    </submittedName>
</protein>
<feature type="region of interest" description="Disordered" evidence="1">
    <location>
        <begin position="94"/>
        <end position="120"/>
    </location>
</feature>
<evidence type="ECO:0000313" key="2">
    <source>
        <dbReference type="EMBL" id="RNM37497.1"/>
    </source>
</evidence>
<accession>A0A3N0IL18</accession>
<comment type="caution">
    <text evidence="2">The sequence shown here is derived from an EMBL/GenBank/DDBJ whole genome shotgun (WGS) entry which is preliminary data.</text>
</comment>
<dbReference type="Proteomes" id="UP000271472">
    <property type="component" value="Unassembled WGS sequence"/>
</dbReference>
<reference evidence="3" key="1">
    <citation type="submission" date="2018-05" db="EMBL/GenBank/DDBJ databases">
        <title>Genome Sequencing of selected type strains of the family Eggerthellaceae.</title>
        <authorList>
            <person name="Danylec N."/>
            <person name="Stoll D.A."/>
            <person name="Doetsch A."/>
            <person name="Huch M."/>
        </authorList>
    </citation>
    <scope>NUCLEOTIDE SEQUENCE [LARGE SCALE GENOMIC DNA]</scope>
    <source>
        <strain evidence="3">DSM 22006</strain>
    </source>
</reference>
<sequence length="120" mass="13570">MKSREKAVEEKGTNAIKMWKSFCGKQAERGVNKQNRWHEMRRQGIAQRQQKSPFVRMGFRNHGSLEGIPGRAARAPNPQAKAFGRIPKNCPLGSFLDGIPPHRFESPQPDQKYKTGQAIA</sequence>
<proteinExistence type="predicted"/>
<keyword evidence="3" id="KW-1185">Reference proteome</keyword>
<name>A0A3N0IL18_9ACTN</name>
<dbReference type="GeneID" id="98661893"/>
<evidence type="ECO:0000313" key="3">
    <source>
        <dbReference type="Proteomes" id="UP000271472"/>
    </source>
</evidence>
<gene>
    <name evidence="2" type="ORF">DMP05_00835</name>
</gene>
<evidence type="ECO:0000256" key="1">
    <source>
        <dbReference type="SAM" id="MobiDB-lite"/>
    </source>
</evidence>
<dbReference type="AlphaFoldDB" id="A0A3N0IL18"/>